<accession>A0ABT9GWG2</accession>
<gene>
    <name evidence="2" type="ORF">Q3O60_04140</name>
</gene>
<feature type="compositionally biased region" description="Basic residues" evidence="1">
    <location>
        <begin position="93"/>
        <end position="103"/>
    </location>
</feature>
<feature type="compositionally biased region" description="Low complexity" evidence="1">
    <location>
        <begin position="82"/>
        <end position="92"/>
    </location>
</feature>
<dbReference type="EMBL" id="JAUZVZ010000004">
    <property type="protein sequence ID" value="MDP4535377.1"/>
    <property type="molecule type" value="Genomic_DNA"/>
</dbReference>
<protein>
    <submittedName>
        <fullName evidence="2">Uncharacterized protein</fullName>
    </submittedName>
</protein>
<sequence length="136" mass="14388">MSKLDKEQVIAEFTAAYKTAFGKEPQLEQKPGWFSVDGGKNIRLAELAELAQSYAGSKAAAKPKKAEAKKADKPAVAKAESKPATSPKTAPKAAKKPAAKKAKPVPAASRPLHQQPAAQSWAEQVGTGQRMPRGAR</sequence>
<evidence type="ECO:0000313" key="3">
    <source>
        <dbReference type="Proteomes" id="UP001231616"/>
    </source>
</evidence>
<proteinExistence type="predicted"/>
<evidence type="ECO:0000256" key="1">
    <source>
        <dbReference type="SAM" id="MobiDB-lite"/>
    </source>
</evidence>
<name>A0ABT9GWG2_9GAMM</name>
<feature type="region of interest" description="Disordered" evidence="1">
    <location>
        <begin position="55"/>
        <end position="136"/>
    </location>
</feature>
<reference evidence="2 3" key="1">
    <citation type="submission" date="2023-08" db="EMBL/GenBank/DDBJ databases">
        <authorList>
            <person name="Joshi A."/>
            <person name="Thite S."/>
        </authorList>
    </citation>
    <scope>NUCLEOTIDE SEQUENCE [LARGE SCALE GENOMIC DNA]</scope>
    <source>
        <strain evidence="2 3">AC40</strain>
    </source>
</reference>
<dbReference type="Proteomes" id="UP001231616">
    <property type="component" value="Unassembled WGS sequence"/>
</dbReference>
<evidence type="ECO:0000313" key="2">
    <source>
        <dbReference type="EMBL" id="MDP4535377.1"/>
    </source>
</evidence>
<dbReference type="InterPro" id="IPR005819">
    <property type="entry name" value="H1/H5"/>
</dbReference>
<feature type="compositionally biased region" description="Basic and acidic residues" evidence="1">
    <location>
        <begin position="64"/>
        <end position="81"/>
    </location>
</feature>
<dbReference type="PRINTS" id="PR00624">
    <property type="entry name" value="HISTONEH5"/>
</dbReference>
<comment type="caution">
    <text evidence="2">The sequence shown here is derived from an EMBL/GenBank/DDBJ whole genome shotgun (WGS) entry which is preliminary data.</text>
</comment>
<organism evidence="2 3">
    <name type="scientific">Alkalimonas collagenimarina</name>
    <dbReference type="NCBI Taxonomy" id="400390"/>
    <lineage>
        <taxon>Bacteria</taxon>
        <taxon>Pseudomonadati</taxon>
        <taxon>Pseudomonadota</taxon>
        <taxon>Gammaproteobacteria</taxon>
        <taxon>Alkalimonas</taxon>
    </lineage>
</organism>
<keyword evidence="3" id="KW-1185">Reference proteome</keyword>
<dbReference type="RefSeq" id="WP_305892636.1">
    <property type="nucleotide sequence ID" value="NZ_JAUZVZ010000004.1"/>
</dbReference>